<dbReference type="AlphaFoldDB" id="A0ABD1L362"/>
<evidence type="ECO:0000313" key="12">
    <source>
        <dbReference type="Proteomes" id="UP001603857"/>
    </source>
</evidence>
<evidence type="ECO:0000256" key="1">
    <source>
        <dbReference type="ARBA" id="ARBA00004123"/>
    </source>
</evidence>
<keyword evidence="2" id="KW-0805">Transcription regulation</keyword>
<evidence type="ECO:0000256" key="6">
    <source>
        <dbReference type="ARBA" id="ARBA00025911"/>
    </source>
</evidence>
<dbReference type="CDD" id="cd22908">
    <property type="entry name" value="HFD_NFYC-like"/>
    <property type="match status" value="2"/>
</dbReference>
<comment type="subcellular location">
    <subcellularLocation>
        <location evidence="1">Nucleus</location>
    </subcellularLocation>
</comment>
<evidence type="ECO:0000256" key="3">
    <source>
        <dbReference type="ARBA" id="ARBA00023125"/>
    </source>
</evidence>
<sequence length="248" mass="27931">MNPNQNNEAARRVGPPRYTNQVQQRLNEMWAKQSKEIEEMTDFKNHSLPLNKIKKIMKLDEDVRKISSEAPAVFAKACEMFIQDLTTRAWANAEDNYRRTLKKVDIEATFSTTISESFKRADRGSEALIVLIENTMDILPLGRTKRIMKSDKDEKIKVTIETPSILAKACEMFIKDLTARAWANAEDNNRTTIATEDVASAISNNHEFDFLADVLPIDEHLPTTPAAPAEKAPGNPNNSPNAGQCKKQ</sequence>
<dbReference type="InterPro" id="IPR009072">
    <property type="entry name" value="Histone-fold"/>
</dbReference>
<reference evidence="11 12" key="1">
    <citation type="submission" date="2024-08" db="EMBL/GenBank/DDBJ databases">
        <title>Insights into the chromosomal genome structure of Flemingia macrophylla.</title>
        <authorList>
            <person name="Ding Y."/>
            <person name="Zhao Y."/>
            <person name="Bi W."/>
            <person name="Wu M."/>
            <person name="Zhao G."/>
            <person name="Gong Y."/>
            <person name="Li W."/>
            <person name="Zhang P."/>
        </authorList>
    </citation>
    <scope>NUCLEOTIDE SEQUENCE [LARGE SCALE GENOMIC DNA]</scope>
    <source>
        <strain evidence="11">DYQJB</strain>
        <tissue evidence="11">Leaf</tissue>
    </source>
</reference>
<comment type="subunit">
    <text evidence="6">Heterotrimeric transcription factor composed of three components, NF-YA, NF-YB and NF-YC. NF-YB and NF-YC must interact and dimerize for NF-YA association and DNA binding.</text>
</comment>
<name>A0ABD1L362_9FABA</name>
<evidence type="ECO:0000256" key="8">
    <source>
        <dbReference type="ARBA" id="ARBA00059992"/>
    </source>
</evidence>
<dbReference type="Pfam" id="PF00808">
    <property type="entry name" value="CBFD_NFYB_HMF"/>
    <property type="match status" value="2"/>
</dbReference>
<keyword evidence="5" id="KW-0539">Nucleus</keyword>
<dbReference type="PANTHER" id="PTHR10252">
    <property type="entry name" value="HISTONE-LIKE TRANSCRIPTION FACTOR CCAAT-RELATED"/>
    <property type="match status" value="1"/>
</dbReference>
<dbReference type="EMBL" id="JBGMDY010000011">
    <property type="protein sequence ID" value="KAL2317954.1"/>
    <property type="molecule type" value="Genomic_DNA"/>
</dbReference>
<evidence type="ECO:0000256" key="7">
    <source>
        <dbReference type="ARBA" id="ARBA00038129"/>
    </source>
</evidence>
<keyword evidence="4" id="KW-0804">Transcription</keyword>
<comment type="function">
    <text evidence="8">Stimulates the transcription of various genes by recognizing and binding to a CCAAT motif in promoters.</text>
</comment>
<dbReference type="GO" id="GO:0005634">
    <property type="term" value="C:nucleus"/>
    <property type="evidence" value="ECO:0007669"/>
    <property type="project" value="UniProtKB-SubCell"/>
</dbReference>
<dbReference type="InterPro" id="IPR003958">
    <property type="entry name" value="CBFA_NFYB_domain"/>
</dbReference>
<evidence type="ECO:0000313" key="11">
    <source>
        <dbReference type="EMBL" id="KAL2317954.1"/>
    </source>
</evidence>
<feature type="domain" description="Transcription factor CBF/NF-Y/archaeal histone" evidence="10">
    <location>
        <begin position="139"/>
        <end position="202"/>
    </location>
</feature>
<dbReference type="SUPFAM" id="SSF47113">
    <property type="entry name" value="Histone-fold"/>
    <property type="match status" value="2"/>
</dbReference>
<keyword evidence="3" id="KW-0238">DNA-binding</keyword>
<gene>
    <name evidence="11" type="ORF">Fmac_031830</name>
</gene>
<dbReference type="PANTHER" id="PTHR10252:SF8">
    <property type="entry name" value="NUCLEAR TRANSCRIPTION FACTOR Y SUBUNIT GAMMA"/>
    <property type="match status" value="1"/>
</dbReference>
<organism evidence="11 12">
    <name type="scientific">Flemingia macrophylla</name>
    <dbReference type="NCBI Taxonomy" id="520843"/>
    <lineage>
        <taxon>Eukaryota</taxon>
        <taxon>Viridiplantae</taxon>
        <taxon>Streptophyta</taxon>
        <taxon>Embryophyta</taxon>
        <taxon>Tracheophyta</taxon>
        <taxon>Spermatophyta</taxon>
        <taxon>Magnoliopsida</taxon>
        <taxon>eudicotyledons</taxon>
        <taxon>Gunneridae</taxon>
        <taxon>Pentapetalae</taxon>
        <taxon>rosids</taxon>
        <taxon>fabids</taxon>
        <taxon>Fabales</taxon>
        <taxon>Fabaceae</taxon>
        <taxon>Papilionoideae</taxon>
        <taxon>50 kb inversion clade</taxon>
        <taxon>NPAAA clade</taxon>
        <taxon>indigoferoid/millettioid clade</taxon>
        <taxon>Phaseoleae</taxon>
        <taxon>Flemingia</taxon>
    </lineage>
</organism>
<protein>
    <recommendedName>
        <fullName evidence="10">Transcription factor CBF/NF-Y/archaeal histone domain-containing protein</fullName>
    </recommendedName>
</protein>
<evidence type="ECO:0000256" key="2">
    <source>
        <dbReference type="ARBA" id="ARBA00023015"/>
    </source>
</evidence>
<keyword evidence="12" id="KW-1185">Reference proteome</keyword>
<dbReference type="GO" id="GO:0003677">
    <property type="term" value="F:DNA binding"/>
    <property type="evidence" value="ECO:0007669"/>
    <property type="project" value="UniProtKB-KW"/>
</dbReference>
<evidence type="ECO:0000256" key="9">
    <source>
        <dbReference type="SAM" id="MobiDB-lite"/>
    </source>
</evidence>
<feature type="compositionally biased region" description="Low complexity" evidence="9">
    <location>
        <begin position="222"/>
        <end position="248"/>
    </location>
</feature>
<comment type="similarity">
    <text evidence="7">Belongs to the NFYC/HAP5 subunit family.</text>
</comment>
<feature type="region of interest" description="Disordered" evidence="9">
    <location>
        <begin position="221"/>
        <end position="248"/>
    </location>
</feature>
<evidence type="ECO:0000256" key="5">
    <source>
        <dbReference type="ARBA" id="ARBA00023242"/>
    </source>
</evidence>
<evidence type="ECO:0000256" key="4">
    <source>
        <dbReference type="ARBA" id="ARBA00023163"/>
    </source>
</evidence>
<dbReference type="Gene3D" id="1.10.20.10">
    <property type="entry name" value="Histone, subunit A"/>
    <property type="match status" value="2"/>
</dbReference>
<evidence type="ECO:0000259" key="10">
    <source>
        <dbReference type="Pfam" id="PF00808"/>
    </source>
</evidence>
<proteinExistence type="inferred from homology"/>
<dbReference type="FunFam" id="1.10.20.10:FF:000062">
    <property type="entry name" value="Nuclear transcription factor Y subunit C"/>
    <property type="match status" value="1"/>
</dbReference>
<feature type="domain" description="Transcription factor CBF/NF-Y/archaeal histone" evidence="10">
    <location>
        <begin position="47"/>
        <end position="107"/>
    </location>
</feature>
<dbReference type="InterPro" id="IPR050568">
    <property type="entry name" value="Transcr_DNA_Rep_Reg"/>
</dbReference>
<comment type="caution">
    <text evidence="11">The sequence shown here is derived from an EMBL/GenBank/DDBJ whole genome shotgun (WGS) entry which is preliminary data.</text>
</comment>
<accession>A0ABD1L362</accession>
<dbReference type="Proteomes" id="UP001603857">
    <property type="component" value="Unassembled WGS sequence"/>
</dbReference>